<evidence type="ECO:0000313" key="2">
    <source>
        <dbReference type="Proteomes" id="UP000787201"/>
    </source>
</evidence>
<accession>A0ABS6GF82</accession>
<sequence length="74" mass="8446">MAESVAISEALTITDEVAEKLENLGLWRRAATRWLEVMYLPGQTDRTRAAAAVRRNNCQRMLNSIKHDYNTPKV</sequence>
<protein>
    <submittedName>
        <fullName evidence="1">PerC family transcriptional regulator</fullName>
    </submittedName>
</protein>
<dbReference type="InterPro" id="IPR024684">
    <property type="entry name" value="Tscrpt_act_PerC/SfV_Orf40"/>
</dbReference>
<dbReference type="RefSeq" id="WP_094918763.1">
    <property type="nucleotide sequence ID" value="NZ_JAHLTI010000012.1"/>
</dbReference>
<keyword evidence="2" id="KW-1185">Reference proteome</keyword>
<organism evidence="1 2">
    <name type="scientific">Enterobacter sichuanensis</name>
    <dbReference type="NCBI Taxonomy" id="2071710"/>
    <lineage>
        <taxon>Bacteria</taxon>
        <taxon>Pseudomonadati</taxon>
        <taxon>Pseudomonadota</taxon>
        <taxon>Gammaproteobacteria</taxon>
        <taxon>Enterobacterales</taxon>
        <taxon>Enterobacteriaceae</taxon>
        <taxon>Enterobacter</taxon>
        <taxon>Enterobacter cloacae complex</taxon>
    </lineage>
</organism>
<dbReference type="Proteomes" id="UP000787201">
    <property type="component" value="Unassembled WGS sequence"/>
</dbReference>
<dbReference type="EMBL" id="JAHLTI010000012">
    <property type="protein sequence ID" value="MBU5925470.1"/>
    <property type="molecule type" value="Genomic_DNA"/>
</dbReference>
<comment type="caution">
    <text evidence="1">The sequence shown here is derived from an EMBL/GenBank/DDBJ whole genome shotgun (WGS) entry which is preliminary data.</text>
</comment>
<proteinExistence type="predicted"/>
<name>A0ABS6GF82_9ENTR</name>
<reference evidence="1 2" key="1">
    <citation type="submission" date="2021-06" db="EMBL/GenBank/DDBJ databases">
        <authorList>
            <person name="Stanton E."/>
        </authorList>
    </citation>
    <scope>NUCLEOTIDE SEQUENCE [LARGE SCALE GENOMIC DNA]</scope>
    <source>
        <strain evidence="1 2">2021EL-00146</strain>
    </source>
</reference>
<gene>
    <name evidence="1" type="ORF">KQV47_14910</name>
</gene>
<evidence type="ECO:0000313" key="1">
    <source>
        <dbReference type="EMBL" id="MBU5925470.1"/>
    </source>
</evidence>
<dbReference type="Pfam" id="PF06069">
    <property type="entry name" value="PerC"/>
    <property type="match status" value="1"/>
</dbReference>